<evidence type="ECO:0000313" key="2">
    <source>
        <dbReference type="Proteomes" id="UP000295444"/>
    </source>
</evidence>
<comment type="caution">
    <text evidence="1">The sequence shown here is derived from an EMBL/GenBank/DDBJ whole genome shotgun (WGS) entry which is preliminary data.</text>
</comment>
<organism evidence="1 2">
    <name type="scientific">Labedaea rhizosphaerae</name>
    <dbReference type="NCBI Taxonomy" id="598644"/>
    <lineage>
        <taxon>Bacteria</taxon>
        <taxon>Bacillati</taxon>
        <taxon>Actinomycetota</taxon>
        <taxon>Actinomycetes</taxon>
        <taxon>Pseudonocardiales</taxon>
        <taxon>Pseudonocardiaceae</taxon>
        <taxon>Labedaea</taxon>
    </lineage>
</organism>
<accession>A0A4R6SHG5</accession>
<name>A0A4R6SHG5_LABRH</name>
<sequence>MAKTYKFTQYISQAKVEPFPLELDDGQVLQIPAPDGDTVLEIEESRSSRRTLALLCGEHYERVRELVGSAPASVLNALVTDMVDHFGLSPVPPGGSSASLR</sequence>
<dbReference type="Proteomes" id="UP000295444">
    <property type="component" value="Unassembled WGS sequence"/>
</dbReference>
<protein>
    <recommendedName>
        <fullName evidence="3">Tail assembly chaperone E/41/14-like protein</fullName>
    </recommendedName>
</protein>
<keyword evidence="2" id="KW-1185">Reference proteome</keyword>
<proteinExistence type="predicted"/>
<dbReference type="EMBL" id="SNXZ01000002">
    <property type="protein sequence ID" value="TDQ01244.1"/>
    <property type="molecule type" value="Genomic_DNA"/>
</dbReference>
<dbReference type="RefSeq" id="WP_133849842.1">
    <property type="nucleotide sequence ID" value="NZ_SNXZ01000002.1"/>
</dbReference>
<evidence type="ECO:0008006" key="3">
    <source>
        <dbReference type="Google" id="ProtNLM"/>
    </source>
</evidence>
<dbReference type="OrthoDB" id="3632991at2"/>
<evidence type="ECO:0000313" key="1">
    <source>
        <dbReference type="EMBL" id="TDQ01244.1"/>
    </source>
</evidence>
<gene>
    <name evidence="1" type="ORF">EV186_1021112</name>
</gene>
<reference evidence="1 2" key="1">
    <citation type="submission" date="2019-03" db="EMBL/GenBank/DDBJ databases">
        <title>Genomic Encyclopedia of Type Strains, Phase IV (KMG-IV): sequencing the most valuable type-strain genomes for metagenomic binning, comparative biology and taxonomic classification.</title>
        <authorList>
            <person name="Goeker M."/>
        </authorList>
    </citation>
    <scope>NUCLEOTIDE SEQUENCE [LARGE SCALE GENOMIC DNA]</scope>
    <source>
        <strain evidence="1 2">DSM 45361</strain>
    </source>
</reference>
<dbReference type="AlphaFoldDB" id="A0A4R6SHG5"/>